<dbReference type="EMBL" id="KN880500">
    <property type="protein sequence ID" value="KIY68578.1"/>
    <property type="molecule type" value="Genomic_DNA"/>
</dbReference>
<dbReference type="Proteomes" id="UP000054007">
    <property type="component" value="Unassembled WGS sequence"/>
</dbReference>
<sequence>MPKDDKPHSRVCPLCEWKPPPTGRLLANKLVNKHIRRQHPGHLYHCNSPGCTTTVSFPDRQGMKRHAERQHGGVYQGETLHINVIPANQELEANSMSTVGGGSGQTSALIPDFFNTELAPDIQCRGPPSTE</sequence>
<evidence type="ECO:0000313" key="1">
    <source>
        <dbReference type="EMBL" id="KIY68578.1"/>
    </source>
</evidence>
<protein>
    <submittedName>
        <fullName evidence="1">Uncharacterized protein</fullName>
    </submittedName>
</protein>
<dbReference type="AlphaFoldDB" id="A0A0D7BDI9"/>
<gene>
    <name evidence="1" type="ORF">CYLTODRAFT_443283</name>
</gene>
<keyword evidence="2" id="KW-1185">Reference proteome</keyword>
<name>A0A0D7BDI9_9AGAR</name>
<evidence type="ECO:0000313" key="2">
    <source>
        <dbReference type="Proteomes" id="UP000054007"/>
    </source>
</evidence>
<proteinExistence type="predicted"/>
<accession>A0A0D7BDI9</accession>
<organism evidence="1 2">
    <name type="scientific">Cylindrobasidium torrendii FP15055 ss-10</name>
    <dbReference type="NCBI Taxonomy" id="1314674"/>
    <lineage>
        <taxon>Eukaryota</taxon>
        <taxon>Fungi</taxon>
        <taxon>Dikarya</taxon>
        <taxon>Basidiomycota</taxon>
        <taxon>Agaricomycotina</taxon>
        <taxon>Agaricomycetes</taxon>
        <taxon>Agaricomycetidae</taxon>
        <taxon>Agaricales</taxon>
        <taxon>Marasmiineae</taxon>
        <taxon>Physalacriaceae</taxon>
        <taxon>Cylindrobasidium</taxon>
    </lineage>
</organism>
<reference evidence="1 2" key="1">
    <citation type="journal article" date="2015" name="Fungal Genet. Biol.">
        <title>Evolution of novel wood decay mechanisms in Agaricales revealed by the genome sequences of Fistulina hepatica and Cylindrobasidium torrendii.</title>
        <authorList>
            <person name="Floudas D."/>
            <person name="Held B.W."/>
            <person name="Riley R."/>
            <person name="Nagy L.G."/>
            <person name="Koehler G."/>
            <person name="Ransdell A.S."/>
            <person name="Younus H."/>
            <person name="Chow J."/>
            <person name="Chiniquy J."/>
            <person name="Lipzen A."/>
            <person name="Tritt A."/>
            <person name="Sun H."/>
            <person name="Haridas S."/>
            <person name="LaButti K."/>
            <person name="Ohm R.A."/>
            <person name="Kues U."/>
            <person name="Blanchette R.A."/>
            <person name="Grigoriev I.V."/>
            <person name="Minto R.E."/>
            <person name="Hibbett D.S."/>
        </authorList>
    </citation>
    <scope>NUCLEOTIDE SEQUENCE [LARGE SCALE GENOMIC DNA]</scope>
    <source>
        <strain evidence="1 2">FP15055 ss-10</strain>
    </source>
</reference>